<dbReference type="EMBL" id="PNBA02000015">
    <property type="protein sequence ID" value="KAG6399626.1"/>
    <property type="molecule type" value="Genomic_DNA"/>
</dbReference>
<evidence type="ECO:0000313" key="3">
    <source>
        <dbReference type="Proteomes" id="UP000298416"/>
    </source>
</evidence>
<comment type="caution">
    <text evidence="2">The sequence shown here is derived from an EMBL/GenBank/DDBJ whole genome shotgun (WGS) entry which is preliminary data.</text>
</comment>
<reference evidence="2" key="2">
    <citation type="submission" date="2020-08" db="EMBL/GenBank/DDBJ databases">
        <title>Plant Genome Project.</title>
        <authorList>
            <person name="Zhang R.-G."/>
        </authorList>
    </citation>
    <scope>NUCLEOTIDE SEQUENCE</scope>
    <source>
        <strain evidence="2">Huo1</strain>
        <tissue evidence="2">Leaf</tissue>
    </source>
</reference>
<accession>A0A8X8ZC89</accession>
<organism evidence="2">
    <name type="scientific">Salvia splendens</name>
    <name type="common">Scarlet sage</name>
    <dbReference type="NCBI Taxonomy" id="180675"/>
    <lineage>
        <taxon>Eukaryota</taxon>
        <taxon>Viridiplantae</taxon>
        <taxon>Streptophyta</taxon>
        <taxon>Embryophyta</taxon>
        <taxon>Tracheophyta</taxon>
        <taxon>Spermatophyta</taxon>
        <taxon>Magnoliopsida</taxon>
        <taxon>eudicotyledons</taxon>
        <taxon>Gunneridae</taxon>
        <taxon>Pentapetalae</taxon>
        <taxon>asterids</taxon>
        <taxon>lamiids</taxon>
        <taxon>Lamiales</taxon>
        <taxon>Lamiaceae</taxon>
        <taxon>Nepetoideae</taxon>
        <taxon>Mentheae</taxon>
        <taxon>Salviinae</taxon>
        <taxon>Salvia</taxon>
        <taxon>Salvia subgen. Calosphace</taxon>
        <taxon>core Calosphace</taxon>
    </lineage>
</organism>
<dbReference type="Proteomes" id="UP000298416">
    <property type="component" value="Unassembled WGS sequence"/>
</dbReference>
<dbReference type="SUPFAM" id="SSF53098">
    <property type="entry name" value="Ribonuclease H-like"/>
    <property type="match status" value="1"/>
</dbReference>
<keyword evidence="3" id="KW-1185">Reference proteome</keyword>
<dbReference type="PANTHER" id="PTHR23272:SF166">
    <property type="entry name" value="ZINC FINGER BED DOMAIN-CONTAINING PROTEIN RICESLEEPER 2-LIKE ISOFORM X1"/>
    <property type="match status" value="1"/>
</dbReference>
<dbReference type="InterPro" id="IPR025525">
    <property type="entry name" value="hAT-like_transposase_RNase-H"/>
</dbReference>
<gene>
    <name evidence="2" type="ORF">SASPL_141107</name>
</gene>
<dbReference type="Pfam" id="PF14372">
    <property type="entry name" value="hAT-like_RNase-H"/>
    <property type="match status" value="1"/>
</dbReference>
<dbReference type="InterPro" id="IPR012337">
    <property type="entry name" value="RNaseH-like_sf"/>
</dbReference>
<name>A0A8X8ZC89_SALSN</name>
<evidence type="ECO:0000259" key="1">
    <source>
        <dbReference type="Pfam" id="PF14372"/>
    </source>
</evidence>
<dbReference type="GO" id="GO:0003677">
    <property type="term" value="F:DNA binding"/>
    <property type="evidence" value="ECO:0007669"/>
    <property type="project" value="InterPro"/>
</dbReference>
<protein>
    <recommendedName>
        <fullName evidence="1">hAT-like transposase RNase-H fold domain-containing protein</fullName>
    </recommendedName>
</protein>
<proteinExistence type="predicted"/>
<sequence length="336" mass="38744">MPPPHSAPELAQKISDILMDWKIDRKIFSFTLDNVAANNAMVKLLKTQLQLQSSLLCNGEYFHVRCCEHILNLIVQEGLKVASDALDKVRSSIKYVKASEARMIKFKECARKVDIEFTTSLCLDVPTRWNSTYLMLASGIKYQRVFSMLECDDLAYKHCPTEDEWEGGKVMCEFLEPIYDITTLISGSSYPTSNLYFMEVWNIARLLEKNSRSHDEVVKSMPLKMQSKFEKYWEEYSDILSMGAVFDPRMKLKLVEYCYSTLDPLSSEDKVNRLKTKLYILYDEYKKKGDDAYLSKVSQSSGRCNSELGESKFMEGVRRQEVGKLKMNPNVFVVSI</sequence>
<evidence type="ECO:0000313" key="2">
    <source>
        <dbReference type="EMBL" id="KAG6399626.1"/>
    </source>
</evidence>
<dbReference type="PANTHER" id="PTHR23272">
    <property type="entry name" value="BED FINGER-RELATED"/>
    <property type="match status" value="1"/>
</dbReference>
<reference evidence="2" key="1">
    <citation type="submission" date="2018-01" db="EMBL/GenBank/DDBJ databases">
        <authorList>
            <person name="Mao J.F."/>
        </authorList>
    </citation>
    <scope>NUCLEOTIDE SEQUENCE</scope>
    <source>
        <strain evidence="2">Huo1</strain>
        <tissue evidence="2">Leaf</tissue>
    </source>
</reference>
<dbReference type="AlphaFoldDB" id="A0A8X8ZC89"/>
<feature type="domain" description="hAT-like transposase RNase-H fold" evidence="1">
    <location>
        <begin position="186"/>
        <end position="285"/>
    </location>
</feature>